<feature type="region of interest" description="Disordered" evidence="1">
    <location>
        <begin position="59"/>
        <end position="96"/>
    </location>
</feature>
<reference evidence="2 3" key="1">
    <citation type="journal article" date="2019" name="Mol. Ecol. Resour.">
        <title>Improving Illumina assemblies with Hi-C and long reads: an example with the North African dromedary.</title>
        <authorList>
            <person name="Elbers J.P."/>
            <person name="Rogers M.F."/>
            <person name="Perelman P.L."/>
            <person name="Proskuryakova A.A."/>
            <person name="Serdyukova N.A."/>
            <person name="Johnson W.E."/>
            <person name="Horin P."/>
            <person name="Corander J."/>
            <person name="Murphy D."/>
            <person name="Burger P.A."/>
        </authorList>
    </citation>
    <scope>NUCLEOTIDE SEQUENCE [LARGE SCALE GENOMIC DNA]</scope>
    <source>
        <strain evidence="2">Drom800</strain>
        <tissue evidence="2">Blood</tissue>
    </source>
</reference>
<dbReference type="Proteomes" id="UP000299084">
    <property type="component" value="Unassembled WGS sequence"/>
</dbReference>
<comment type="caution">
    <text evidence="2">The sequence shown here is derived from an EMBL/GenBank/DDBJ whole genome shotgun (WGS) entry which is preliminary data.</text>
</comment>
<feature type="compositionally biased region" description="Polar residues" evidence="1">
    <location>
        <begin position="68"/>
        <end position="96"/>
    </location>
</feature>
<evidence type="ECO:0000313" key="2">
    <source>
        <dbReference type="EMBL" id="KAB1263481.1"/>
    </source>
</evidence>
<accession>A0A5N4CXA6</accession>
<proteinExistence type="predicted"/>
<evidence type="ECO:0000256" key="1">
    <source>
        <dbReference type="SAM" id="MobiDB-lite"/>
    </source>
</evidence>
<sequence length="175" mass="19337">MPGMVVPRAPGPPLASLLSITEASHCHQRHYAGTHDDSPHVRNEKTDACRTQEGCLREEAEPGAGPGQSDNTAVSAFPATVQTTRNTSTQDTSSQQHRGHFCFSAISMDVGFWYHPSLQFDTSNSRRERMQSDPGMQLPADLASRALNFHSSWRNGWKHVLLKILPKYCFSCSPS</sequence>
<evidence type="ECO:0000313" key="3">
    <source>
        <dbReference type="Proteomes" id="UP000299084"/>
    </source>
</evidence>
<dbReference type="EMBL" id="JWIN03000018">
    <property type="protein sequence ID" value="KAB1263481.1"/>
    <property type="molecule type" value="Genomic_DNA"/>
</dbReference>
<gene>
    <name evidence="2" type="ORF">Cadr_000024103</name>
</gene>
<organism evidence="2 3">
    <name type="scientific">Camelus dromedarius</name>
    <name type="common">Dromedary</name>
    <name type="synonym">Arabian camel</name>
    <dbReference type="NCBI Taxonomy" id="9838"/>
    <lineage>
        <taxon>Eukaryota</taxon>
        <taxon>Metazoa</taxon>
        <taxon>Chordata</taxon>
        <taxon>Craniata</taxon>
        <taxon>Vertebrata</taxon>
        <taxon>Euteleostomi</taxon>
        <taxon>Mammalia</taxon>
        <taxon>Eutheria</taxon>
        <taxon>Laurasiatheria</taxon>
        <taxon>Artiodactyla</taxon>
        <taxon>Tylopoda</taxon>
        <taxon>Camelidae</taxon>
        <taxon>Camelus</taxon>
    </lineage>
</organism>
<name>A0A5N4CXA6_CAMDR</name>
<keyword evidence="3" id="KW-1185">Reference proteome</keyword>
<protein>
    <submittedName>
        <fullName evidence="2">Uncharacterized protein</fullName>
    </submittedName>
</protein>
<dbReference type="AlphaFoldDB" id="A0A5N4CXA6"/>